<evidence type="ECO:0000313" key="7">
    <source>
        <dbReference type="EMBL" id="AEE51660.1"/>
    </source>
</evidence>
<dbReference type="EMBL" id="CP002691">
    <property type="protein sequence ID" value="AEE51660.1"/>
    <property type="molecule type" value="Genomic_DNA"/>
</dbReference>
<evidence type="ECO:0000256" key="6">
    <source>
        <dbReference type="SAM" id="MobiDB-lite"/>
    </source>
</evidence>
<protein>
    <recommendedName>
        <fullName evidence="3">Protein GrpE</fullName>
    </recommendedName>
    <alternativeName>
        <fullName evidence="3">HSP-70 cofactor</fullName>
    </alternativeName>
</protein>
<dbReference type="STRING" id="760192.Halhy_3808"/>
<reference evidence="7 8" key="1">
    <citation type="journal article" date="2011" name="Stand. Genomic Sci.">
        <title>Complete genome sequence of Haliscomenobacter hydrossis type strain (O).</title>
        <authorList>
            <consortium name="US DOE Joint Genome Institute (JGI-PGF)"/>
            <person name="Daligault H."/>
            <person name="Lapidus A."/>
            <person name="Zeytun A."/>
            <person name="Nolan M."/>
            <person name="Lucas S."/>
            <person name="Del Rio T.G."/>
            <person name="Tice H."/>
            <person name="Cheng J.F."/>
            <person name="Tapia R."/>
            <person name="Han C."/>
            <person name="Goodwin L."/>
            <person name="Pitluck S."/>
            <person name="Liolios K."/>
            <person name="Pagani I."/>
            <person name="Ivanova N."/>
            <person name="Huntemann M."/>
            <person name="Mavromatis K."/>
            <person name="Mikhailova N."/>
            <person name="Pati A."/>
            <person name="Chen A."/>
            <person name="Palaniappan K."/>
            <person name="Land M."/>
            <person name="Hauser L."/>
            <person name="Brambilla E.M."/>
            <person name="Rohde M."/>
            <person name="Verbarg S."/>
            <person name="Goker M."/>
            <person name="Bristow J."/>
            <person name="Eisen J.A."/>
            <person name="Markowitz V."/>
            <person name="Hugenholtz P."/>
            <person name="Kyrpides N.C."/>
            <person name="Klenk H.P."/>
            <person name="Woyke T."/>
        </authorList>
    </citation>
    <scope>NUCLEOTIDE SEQUENCE [LARGE SCALE GENOMIC DNA]</scope>
    <source>
        <strain evidence="8">ATCC 27775 / DSM 1100 / LMG 10767 / O</strain>
    </source>
</reference>
<dbReference type="GO" id="GO:0051087">
    <property type="term" value="F:protein-folding chaperone binding"/>
    <property type="evidence" value="ECO:0007669"/>
    <property type="project" value="InterPro"/>
</dbReference>
<dbReference type="Gene3D" id="2.30.22.10">
    <property type="entry name" value="Head domain of nucleotide exchange factor GrpE"/>
    <property type="match status" value="1"/>
</dbReference>
<dbReference type="GO" id="GO:0000774">
    <property type="term" value="F:adenyl-nucleotide exchange factor activity"/>
    <property type="evidence" value="ECO:0007669"/>
    <property type="project" value="InterPro"/>
</dbReference>
<dbReference type="InterPro" id="IPR000740">
    <property type="entry name" value="GrpE"/>
</dbReference>
<comment type="subunit">
    <text evidence="3">Homodimer.</text>
</comment>
<evidence type="ECO:0000256" key="3">
    <source>
        <dbReference type="HAMAP-Rule" id="MF_01151"/>
    </source>
</evidence>
<evidence type="ECO:0000313" key="8">
    <source>
        <dbReference type="Proteomes" id="UP000008461"/>
    </source>
</evidence>
<name>F4L253_HALH1</name>
<dbReference type="HOGENOM" id="CLU_057217_5_2_10"/>
<dbReference type="PRINTS" id="PR00773">
    <property type="entry name" value="GRPEPROTEIN"/>
</dbReference>
<dbReference type="AlphaFoldDB" id="F4L253"/>
<evidence type="ECO:0000256" key="1">
    <source>
        <dbReference type="ARBA" id="ARBA00009054"/>
    </source>
</evidence>
<evidence type="ECO:0000256" key="5">
    <source>
        <dbReference type="SAM" id="Coils"/>
    </source>
</evidence>
<dbReference type="SUPFAM" id="SSF58014">
    <property type="entry name" value="Coiled-coil domain of nucleotide exchange factor GrpE"/>
    <property type="match status" value="1"/>
</dbReference>
<dbReference type="GO" id="GO:0042803">
    <property type="term" value="F:protein homodimerization activity"/>
    <property type="evidence" value="ECO:0007669"/>
    <property type="project" value="InterPro"/>
</dbReference>
<organism evidence="7 8">
    <name type="scientific">Haliscomenobacter hydrossis (strain ATCC 27775 / DSM 1100 / LMG 10767 / O)</name>
    <dbReference type="NCBI Taxonomy" id="760192"/>
    <lineage>
        <taxon>Bacteria</taxon>
        <taxon>Pseudomonadati</taxon>
        <taxon>Bacteroidota</taxon>
        <taxon>Saprospiria</taxon>
        <taxon>Saprospirales</taxon>
        <taxon>Haliscomenobacteraceae</taxon>
        <taxon>Haliscomenobacter</taxon>
    </lineage>
</organism>
<dbReference type="CDD" id="cd00446">
    <property type="entry name" value="GrpE"/>
    <property type="match status" value="1"/>
</dbReference>
<proteinExistence type="inferred from homology"/>
<keyword evidence="3" id="KW-0346">Stress response</keyword>
<dbReference type="RefSeq" id="WP_013766199.1">
    <property type="nucleotide sequence ID" value="NC_015510.1"/>
</dbReference>
<dbReference type="GO" id="GO:0005737">
    <property type="term" value="C:cytoplasm"/>
    <property type="evidence" value="ECO:0007669"/>
    <property type="project" value="UniProtKB-SubCell"/>
</dbReference>
<dbReference type="KEGG" id="hhy:Halhy_3808"/>
<evidence type="ECO:0000256" key="4">
    <source>
        <dbReference type="RuleBase" id="RU004478"/>
    </source>
</evidence>
<comment type="subcellular location">
    <subcellularLocation>
        <location evidence="3">Cytoplasm</location>
    </subcellularLocation>
</comment>
<keyword evidence="2 3" id="KW-0143">Chaperone</keyword>
<dbReference type="Pfam" id="PF01025">
    <property type="entry name" value="GrpE"/>
    <property type="match status" value="1"/>
</dbReference>
<dbReference type="Gene3D" id="3.90.20.20">
    <property type="match status" value="1"/>
</dbReference>
<accession>F4L253</accession>
<dbReference type="GO" id="GO:0051082">
    <property type="term" value="F:unfolded protein binding"/>
    <property type="evidence" value="ECO:0007669"/>
    <property type="project" value="TreeGrafter"/>
</dbReference>
<evidence type="ECO:0000256" key="2">
    <source>
        <dbReference type="ARBA" id="ARBA00023186"/>
    </source>
</evidence>
<dbReference type="PANTHER" id="PTHR21237:SF23">
    <property type="entry name" value="GRPE PROTEIN HOMOLOG, MITOCHONDRIAL"/>
    <property type="match status" value="1"/>
</dbReference>
<feature type="coiled-coil region" evidence="5">
    <location>
        <begin position="38"/>
        <end position="65"/>
    </location>
</feature>
<dbReference type="InterPro" id="IPR009012">
    <property type="entry name" value="GrpE_head"/>
</dbReference>
<dbReference type="HAMAP" id="MF_01151">
    <property type="entry name" value="GrpE"/>
    <property type="match status" value="1"/>
</dbReference>
<reference key="2">
    <citation type="submission" date="2011-04" db="EMBL/GenBank/DDBJ databases">
        <title>Complete sequence of chromosome of Haliscomenobacter hydrossis DSM 1100.</title>
        <authorList>
            <consortium name="US DOE Joint Genome Institute (JGI-PGF)"/>
            <person name="Lucas S."/>
            <person name="Han J."/>
            <person name="Lapidus A."/>
            <person name="Bruce D."/>
            <person name="Goodwin L."/>
            <person name="Pitluck S."/>
            <person name="Peters L."/>
            <person name="Kyrpides N."/>
            <person name="Mavromatis K."/>
            <person name="Ivanova N."/>
            <person name="Ovchinnikova G."/>
            <person name="Pagani I."/>
            <person name="Daligault H."/>
            <person name="Detter J.C."/>
            <person name="Han C."/>
            <person name="Land M."/>
            <person name="Hauser L."/>
            <person name="Markowitz V."/>
            <person name="Cheng J.-F."/>
            <person name="Hugenholtz P."/>
            <person name="Woyke T."/>
            <person name="Wu D."/>
            <person name="Verbarg S."/>
            <person name="Frueling A."/>
            <person name="Brambilla E."/>
            <person name="Klenk H.-P."/>
            <person name="Eisen J.A."/>
        </authorList>
    </citation>
    <scope>NUCLEOTIDE SEQUENCE</scope>
    <source>
        <strain>DSM 1100</strain>
    </source>
</reference>
<keyword evidence="5" id="KW-0175">Coiled coil</keyword>
<dbReference type="InterPro" id="IPR013805">
    <property type="entry name" value="GrpE_CC"/>
</dbReference>
<dbReference type="PANTHER" id="PTHR21237">
    <property type="entry name" value="GRPE PROTEIN"/>
    <property type="match status" value="1"/>
</dbReference>
<feature type="region of interest" description="Disordered" evidence="6">
    <location>
        <begin position="1"/>
        <end position="32"/>
    </location>
</feature>
<dbReference type="eggNOG" id="COG0576">
    <property type="taxonomic scope" value="Bacteria"/>
</dbReference>
<dbReference type="GO" id="GO:0006457">
    <property type="term" value="P:protein folding"/>
    <property type="evidence" value="ECO:0007669"/>
    <property type="project" value="InterPro"/>
</dbReference>
<keyword evidence="3" id="KW-0963">Cytoplasm</keyword>
<keyword evidence="8" id="KW-1185">Reference proteome</keyword>
<gene>
    <name evidence="3" type="primary">grpE</name>
    <name evidence="7" type="ordered locus">Halhy_3808</name>
</gene>
<dbReference type="Proteomes" id="UP000008461">
    <property type="component" value="Chromosome"/>
</dbReference>
<feature type="compositionally biased region" description="Low complexity" evidence="6">
    <location>
        <begin position="16"/>
        <end position="26"/>
    </location>
</feature>
<comment type="similarity">
    <text evidence="1 3 4">Belongs to the GrpE family.</text>
</comment>
<dbReference type="SUPFAM" id="SSF51064">
    <property type="entry name" value="Head domain of nucleotide exchange factor GrpE"/>
    <property type="match status" value="1"/>
</dbReference>
<sequence>MKDQDKEMELNEETIEIPVENENNPNDAEGQEDLAGAEFAVEEQLARLQRDYAELQDKYIRHIAEFDNFKRRTLKERLDLMNMAARDTIQALLPALDDFDRVKAAGELPNSPEPFGEGIKLVYHKLYHILAAQGLEPMESNGQPFDTEIHEAITEIPAPTEDLKGKIIDTLEKGYKLKDKMIRYAKVVVGK</sequence>
<comment type="function">
    <text evidence="3">Participates actively in the response to hyperosmotic and heat shock by preventing the aggregation of stress-denatured proteins, in association with DnaK and GrpE. It is the nucleotide exchange factor for DnaK and may function as a thermosensor. Unfolded proteins bind initially to DnaJ; upon interaction with the DnaJ-bound protein, DnaK hydrolyzes its bound ATP, resulting in the formation of a stable complex. GrpE releases ADP from DnaK; ATP binding to DnaK triggers the release of the substrate protein, thus completing the reaction cycle. Several rounds of ATP-dependent interactions between DnaJ, DnaK and GrpE are required for fully efficient folding.</text>
</comment>